<proteinExistence type="predicted"/>
<name>A0A0V0T7H7_9BILA</name>
<sequence>MGVCSTVGIESSATLVANLTLKGTSAFPGEQNSWPMGVCSTVGIESSATLVANLTLKGTSAFPGEQSCRSAPEIASAPAASELPIGGSRRVDRGPTDLGPIYMARKRAADISIRVCVSRVLPVFRRVELKSVDEPSRSATEGRSSERLLGYSYTSSVQSQRVALAESENQKTSAKEIAINKSFWTPIAAHAVEDTPDPPLIIQSTYLVAGRTNVWSIRT</sequence>
<gene>
    <name evidence="1" type="ORF">T05_15895</name>
</gene>
<comment type="caution">
    <text evidence="1">The sequence shown here is derived from an EMBL/GenBank/DDBJ whole genome shotgun (WGS) entry which is preliminary data.</text>
</comment>
<protein>
    <submittedName>
        <fullName evidence="1">Uncharacterized protein</fullName>
    </submittedName>
</protein>
<accession>A0A0V0T7H7</accession>
<organism evidence="1 2">
    <name type="scientific">Trichinella murrelli</name>
    <dbReference type="NCBI Taxonomy" id="144512"/>
    <lineage>
        <taxon>Eukaryota</taxon>
        <taxon>Metazoa</taxon>
        <taxon>Ecdysozoa</taxon>
        <taxon>Nematoda</taxon>
        <taxon>Enoplea</taxon>
        <taxon>Dorylaimia</taxon>
        <taxon>Trichinellida</taxon>
        <taxon>Trichinellidae</taxon>
        <taxon>Trichinella</taxon>
    </lineage>
</organism>
<reference evidence="1 2" key="1">
    <citation type="submission" date="2015-01" db="EMBL/GenBank/DDBJ databases">
        <title>Evolution of Trichinella species and genotypes.</title>
        <authorList>
            <person name="Korhonen P.K."/>
            <person name="Edoardo P."/>
            <person name="Giuseppe L.R."/>
            <person name="Gasser R.B."/>
        </authorList>
    </citation>
    <scope>NUCLEOTIDE SEQUENCE [LARGE SCALE GENOMIC DNA]</scope>
    <source>
        <strain evidence="1">ISS417</strain>
    </source>
</reference>
<keyword evidence="2" id="KW-1185">Reference proteome</keyword>
<dbReference type="EMBL" id="JYDJ01000488">
    <property type="protein sequence ID" value="KRX35001.1"/>
    <property type="molecule type" value="Genomic_DNA"/>
</dbReference>
<dbReference type="OrthoDB" id="5934420at2759"/>
<evidence type="ECO:0000313" key="2">
    <source>
        <dbReference type="Proteomes" id="UP000055048"/>
    </source>
</evidence>
<dbReference type="Proteomes" id="UP000055048">
    <property type="component" value="Unassembled WGS sequence"/>
</dbReference>
<evidence type="ECO:0000313" key="1">
    <source>
        <dbReference type="EMBL" id="KRX35001.1"/>
    </source>
</evidence>
<dbReference type="AlphaFoldDB" id="A0A0V0T7H7"/>